<organism evidence="3 5">
    <name type="scientific">Didymodactylos carnosus</name>
    <dbReference type="NCBI Taxonomy" id="1234261"/>
    <lineage>
        <taxon>Eukaryota</taxon>
        <taxon>Metazoa</taxon>
        <taxon>Spiralia</taxon>
        <taxon>Gnathifera</taxon>
        <taxon>Rotifera</taxon>
        <taxon>Eurotatoria</taxon>
        <taxon>Bdelloidea</taxon>
        <taxon>Philodinida</taxon>
        <taxon>Philodinidae</taxon>
        <taxon>Didymodactylos</taxon>
    </lineage>
</organism>
<dbReference type="GO" id="GO:0000209">
    <property type="term" value="P:protein polyubiquitination"/>
    <property type="evidence" value="ECO:0007669"/>
    <property type="project" value="TreeGrafter"/>
</dbReference>
<dbReference type="Proteomes" id="UP000681722">
    <property type="component" value="Unassembled WGS sequence"/>
</dbReference>
<evidence type="ECO:0000313" key="4">
    <source>
        <dbReference type="EMBL" id="CAF4369972.1"/>
    </source>
</evidence>
<gene>
    <name evidence="3" type="ORF">GPM918_LOCUS37027</name>
    <name evidence="4" type="ORF">SRO942_LOCUS37786</name>
</gene>
<evidence type="ECO:0000313" key="5">
    <source>
        <dbReference type="Proteomes" id="UP000663829"/>
    </source>
</evidence>
<proteinExistence type="predicted"/>
<dbReference type="OrthoDB" id="27136at2759"/>
<feature type="repeat" description="NHL" evidence="2">
    <location>
        <begin position="97"/>
        <end position="134"/>
    </location>
</feature>
<dbReference type="InterPro" id="IPR001258">
    <property type="entry name" value="NHL_repeat"/>
</dbReference>
<dbReference type="GO" id="GO:0061630">
    <property type="term" value="F:ubiquitin protein ligase activity"/>
    <property type="evidence" value="ECO:0007669"/>
    <property type="project" value="TreeGrafter"/>
</dbReference>
<keyword evidence="1" id="KW-0677">Repeat</keyword>
<dbReference type="InterPro" id="IPR011042">
    <property type="entry name" value="6-blade_b-propeller_TolB-like"/>
</dbReference>
<comment type="caution">
    <text evidence="3">The sequence shown here is derived from an EMBL/GenBank/DDBJ whole genome shotgun (WGS) entry which is preliminary data.</text>
</comment>
<evidence type="ECO:0000256" key="2">
    <source>
        <dbReference type="PROSITE-ProRule" id="PRU00504"/>
    </source>
</evidence>
<dbReference type="PROSITE" id="PS51125">
    <property type="entry name" value="NHL"/>
    <property type="match status" value="2"/>
</dbReference>
<dbReference type="CDD" id="cd05819">
    <property type="entry name" value="NHL"/>
    <property type="match status" value="1"/>
</dbReference>
<reference evidence="3" key="1">
    <citation type="submission" date="2021-02" db="EMBL/GenBank/DDBJ databases">
        <authorList>
            <person name="Nowell W R."/>
        </authorList>
    </citation>
    <scope>NUCLEOTIDE SEQUENCE</scope>
</reference>
<dbReference type="SUPFAM" id="SSF101898">
    <property type="entry name" value="NHL repeat"/>
    <property type="match status" value="1"/>
</dbReference>
<dbReference type="SUPFAM" id="SSF63829">
    <property type="entry name" value="Calcium-dependent phosphotriesterase"/>
    <property type="match status" value="1"/>
</dbReference>
<dbReference type="InterPro" id="IPR050952">
    <property type="entry name" value="TRIM-NHL_E3_ligases"/>
</dbReference>
<dbReference type="Gene3D" id="2.120.10.30">
    <property type="entry name" value="TolB, C-terminal domain"/>
    <property type="match status" value="2"/>
</dbReference>
<dbReference type="GO" id="GO:0008270">
    <property type="term" value="F:zinc ion binding"/>
    <property type="evidence" value="ECO:0007669"/>
    <property type="project" value="UniProtKB-KW"/>
</dbReference>
<dbReference type="AlphaFoldDB" id="A0A815TXU1"/>
<dbReference type="GO" id="GO:0043161">
    <property type="term" value="P:proteasome-mediated ubiquitin-dependent protein catabolic process"/>
    <property type="evidence" value="ECO:0007669"/>
    <property type="project" value="TreeGrafter"/>
</dbReference>
<dbReference type="EMBL" id="CAJNOQ010023005">
    <property type="protein sequence ID" value="CAF1509018.1"/>
    <property type="molecule type" value="Genomic_DNA"/>
</dbReference>
<sequence>MSLTQRTSDDIVLHVSNQTITNGSCYYRNWNRTGVRVAGSSFGLFGTSLKYFQLPTDISIDNFYNVYISDTFNNRIVLWKQNANIGQLIVGDNILGGNLPNQLNNPNGIYLDEINQHLYVCDSSNYRIQKYSLIQTSLPLNGTTIIDVSANKSAYQYGYCQSVYYDRQNNDLYVLDISNSRVLLYRNGTTDNPLQIAGGNNGAGETLSDLYNPVGFYVDQNLTVYIADKYNHRIVKWIKNSQQGILVAGGTGQGSLKNQLNYPGGVYVDETDGGTIYIADSYNQRIQQWLVNSTEGRTIAGSENGTAGMYLNQFNVPAKIKFDKDFNLYVIDANNVRILKFNLLHNGYGCH</sequence>
<evidence type="ECO:0000313" key="3">
    <source>
        <dbReference type="EMBL" id="CAF1509018.1"/>
    </source>
</evidence>
<dbReference type="EMBL" id="CAJOBC010088543">
    <property type="protein sequence ID" value="CAF4369972.1"/>
    <property type="molecule type" value="Genomic_DNA"/>
</dbReference>
<accession>A0A815TXU1</accession>
<protein>
    <recommendedName>
        <fullName evidence="6">NHL repeat containing protein</fullName>
    </recommendedName>
</protein>
<keyword evidence="5" id="KW-1185">Reference proteome</keyword>
<evidence type="ECO:0000256" key="1">
    <source>
        <dbReference type="ARBA" id="ARBA00022737"/>
    </source>
</evidence>
<evidence type="ECO:0008006" key="6">
    <source>
        <dbReference type="Google" id="ProtNLM"/>
    </source>
</evidence>
<dbReference type="Proteomes" id="UP000663829">
    <property type="component" value="Unassembled WGS sequence"/>
</dbReference>
<dbReference type="PANTHER" id="PTHR24104">
    <property type="entry name" value="E3 UBIQUITIN-PROTEIN LIGASE NHLRC1-RELATED"/>
    <property type="match status" value="1"/>
</dbReference>
<dbReference type="Pfam" id="PF01436">
    <property type="entry name" value="NHL"/>
    <property type="match status" value="3"/>
</dbReference>
<name>A0A815TXU1_9BILA</name>
<dbReference type="PANTHER" id="PTHR24104:SF25">
    <property type="entry name" value="PROTEIN LIN-41"/>
    <property type="match status" value="1"/>
</dbReference>
<feature type="repeat" description="NHL" evidence="2">
    <location>
        <begin position="254"/>
        <end position="292"/>
    </location>
</feature>